<dbReference type="PANTHER" id="PTHR14136:SF17">
    <property type="entry name" value="BTB_POZ DOMAIN-CONTAINING PROTEIN KCTD9"/>
    <property type="match status" value="1"/>
</dbReference>
<comment type="caution">
    <text evidence="2">The sequence shown here is derived from an EMBL/GenBank/DDBJ whole genome shotgun (WGS) entry which is preliminary data.</text>
</comment>
<gene>
    <name evidence="2" type="ORF">C7B65_17375</name>
</gene>
<feature type="transmembrane region" description="Helical" evidence="1">
    <location>
        <begin position="89"/>
        <end position="110"/>
    </location>
</feature>
<dbReference type="STRING" id="1920490.GCA_001895925_01235"/>
<keyword evidence="1" id="KW-0472">Membrane</keyword>
<protein>
    <recommendedName>
        <fullName evidence="4">Pentapeptide repeat-containing protein</fullName>
    </recommendedName>
</protein>
<evidence type="ECO:0000313" key="3">
    <source>
        <dbReference type="Proteomes" id="UP000238634"/>
    </source>
</evidence>
<dbReference type="Gene3D" id="2.160.20.80">
    <property type="entry name" value="E3 ubiquitin-protein ligase SopA"/>
    <property type="match status" value="2"/>
</dbReference>
<keyword evidence="3" id="KW-1185">Reference proteome</keyword>
<feature type="transmembrane region" description="Helical" evidence="1">
    <location>
        <begin position="66"/>
        <end position="84"/>
    </location>
</feature>
<name>A0A2T1DBG4_9CYAN</name>
<proteinExistence type="predicted"/>
<dbReference type="RefSeq" id="WP_073073831.1">
    <property type="nucleotide sequence ID" value="NZ_MPPI01000026.1"/>
</dbReference>
<accession>A0A2T1DBG4</accession>
<sequence>MKAKELLRRYAAGERNFQRANLCGQDLKGKDLSGSDFSYANIRGANFSHTILKDTDLTGVKAGLRGGWFIATGLLVVLVILAILSNSAVIVAIASITVIGTSAFAASSSYCGSYYGFYYRTLALALTASIAVGVVGGTSLVLSLAISRFATGSISPFIIAVGCIPVGLSLIGCIVLAGVGTKSGTVSAVVDARGSRIFGAFTTVLIGITDELMKFSIISTGGTSFLGADLTGANFTQANLGHTTFREAILDSVCWFQARGLERCQIRLRHLNNQYLRQLITTLNGQDQNFDFSNLQKVNLQGANLQDARFMGANLNHSNLRNANFSRAILKQTQLEGADLTGAILTGVYIEDWGITSTTNLEKVQCDYVYMRVPTKANPNPLRKPDNLRETFAEGEFADFIQPFFDTLDLYHSQDVDPRAVSIALKKLSQNHPEANLEIVAMEKRGQNSLNLKVRTAPTVDKSELSSEYFGDYNQLRALSETRLLLLTEKDDRIRSLEQMIQTALHQPTFNVETVQGDFMPEHRGININAGDNANISGVSSGDGVVNLGEISGNVTNTINQLPESSEPEQLSIKTLLTQLQQAIESDADLSTPDKSDLLEQVKSLAEAKKAEEPEKREGIVRKAMKMFDATLKSLPDTAKIVEACSKLLPLILKALGFPA</sequence>
<evidence type="ECO:0000313" key="2">
    <source>
        <dbReference type="EMBL" id="PSB17830.1"/>
    </source>
</evidence>
<organism evidence="2 3">
    <name type="scientific">Phormidesmis priestleyi ULC007</name>
    <dbReference type="NCBI Taxonomy" id="1920490"/>
    <lineage>
        <taxon>Bacteria</taxon>
        <taxon>Bacillati</taxon>
        <taxon>Cyanobacteriota</taxon>
        <taxon>Cyanophyceae</taxon>
        <taxon>Leptolyngbyales</taxon>
        <taxon>Leptolyngbyaceae</taxon>
        <taxon>Phormidesmis</taxon>
    </lineage>
</organism>
<reference evidence="2 3" key="2">
    <citation type="submission" date="2018-03" db="EMBL/GenBank/DDBJ databases">
        <title>The ancient ancestry and fast evolution of plastids.</title>
        <authorList>
            <person name="Moore K.R."/>
            <person name="Magnabosco C."/>
            <person name="Momper L."/>
            <person name="Gold D.A."/>
            <person name="Bosak T."/>
            <person name="Fournier G.P."/>
        </authorList>
    </citation>
    <scope>NUCLEOTIDE SEQUENCE [LARGE SCALE GENOMIC DNA]</scope>
    <source>
        <strain evidence="2 3">ULC007</strain>
    </source>
</reference>
<dbReference type="Proteomes" id="UP000238634">
    <property type="component" value="Unassembled WGS sequence"/>
</dbReference>
<dbReference type="OrthoDB" id="528457at2"/>
<keyword evidence="1" id="KW-0812">Transmembrane</keyword>
<dbReference type="EMBL" id="PVWG01000023">
    <property type="protein sequence ID" value="PSB17830.1"/>
    <property type="molecule type" value="Genomic_DNA"/>
</dbReference>
<dbReference type="AlphaFoldDB" id="A0A2T1DBG4"/>
<evidence type="ECO:0000256" key="1">
    <source>
        <dbReference type="SAM" id="Phobius"/>
    </source>
</evidence>
<dbReference type="InterPro" id="IPR001646">
    <property type="entry name" value="5peptide_repeat"/>
</dbReference>
<reference evidence="2 3" key="1">
    <citation type="submission" date="2018-02" db="EMBL/GenBank/DDBJ databases">
        <authorList>
            <person name="Cohen D.B."/>
            <person name="Kent A.D."/>
        </authorList>
    </citation>
    <scope>NUCLEOTIDE SEQUENCE [LARGE SCALE GENOMIC DNA]</scope>
    <source>
        <strain evidence="2 3">ULC007</strain>
    </source>
</reference>
<dbReference type="SUPFAM" id="SSF141571">
    <property type="entry name" value="Pentapeptide repeat-like"/>
    <property type="match status" value="1"/>
</dbReference>
<feature type="transmembrane region" description="Helical" evidence="1">
    <location>
        <begin position="122"/>
        <end position="145"/>
    </location>
</feature>
<dbReference type="Pfam" id="PF00805">
    <property type="entry name" value="Pentapeptide"/>
    <property type="match status" value="3"/>
</dbReference>
<evidence type="ECO:0008006" key="4">
    <source>
        <dbReference type="Google" id="ProtNLM"/>
    </source>
</evidence>
<dbReference type="PANTHER" id="PTHR14136">
    <property type="entry name" value="BTB_POZ DOMAIN-CONTAINING PROTEIN KCTD9"/>
    <property type="match status" value="1"/>
</dbReference>
<dbReference type="InterPro" id="IPR051082">
    <property type="entry name" value="Pentapeptide-BTB/POZ_domain"/>
</dbReference>
<keyword evidence="1" id="KW-1133">Transmembrane helix</keyword>
<feature type="transmembrane region" description="Helical" evidence="1">
    <location>
        <begin position="157"/>
        <end position="179"/>
    </location>
</feature>